<evidence type="ECO:0000313" key="3">
    <source>
        <dbReference type="Proteomes" id="UP000518266"/>
    </source>
</evidence>
<dbReference type="OrthoDB" id="8923935at2759"/>
<feature type="compositionally biased region" description="Gly residues" evidence="1">
    <location>
        <begin position="206"/>
        <end position="222"/>
    </location>
</feature>
<evidence type="ECO:0000313" key="2">
    <source>
        <dbReference type="EMBL" id="KAF3852929.1"/>
    </source>
</evidence>
<sequence length="362" mass="39360">GFGTSRKISFLPLKQRDFTEGVTAAAANGANGANAASFTQSLNTMDGRSYASGSGGFDLYGGGYKDSMSGLGGYGGGRRWRRRPYEEGAFRNLPDLLHRNTCRCSHRKNQPASGHADSAGGGAERVPRRQILCWELWLRWPRGWDAAESERKLRLWGRQNATEYEGVVQPGRRRRRRGGWTGRRSPRRGGGTGGFANRRSDPPPLGGVGEGGETLLLSGGGSRQAALPPGQPHRGFQQQDIPGRHFGGGPRAGRQRGRKRPLNKVKPAEKNGDDSETTPAVEVFKAPVDADNASPEQKEEKSPAGKQSPSPGQDNTQDEEEEGLPGEEYLQNKFKKTDQRVGQLENHSAAICQCTESRTSPR</sequence>
<dbReference type="AlphaFoldDB" id="A0A7J5YW18"/>
<feature type="non-terminal residue" evidence="2">
    <location>
        <position position="1"/>
    </location>
</feature>
<feature type="compositionally biased region" description="Basic residues" evidence="1">
    <location>
        <begin position="253"/>
        <end position="263"/>
    </location>
</feature>
<protein>
    <submittedName>
        <fullName evidence="2">Uncharacterized protein</fullName>
    </submittedName>
</protein>
<comment type="caution">
    <text evidence="2">The sequence shown here is derived from an EMBL/GenBank/DDBJ whole genome shotgun (WGS) entry which is preliminary data.</text>
</comment>
<keyword evidence="3" id="KW-1185">Reference proteome</keyword>
<proteinExistence type="predicted"/>
<feature type="compositionally biased region" description="Polar residues" evidence="1">
    <location>
        <begin position="305"/>
        <end position="315"/>
    </location>
</feature>
<gene>
    <name evidence="2" type="ORF">F7725_006284</name>
</gene>
<name>A0A7J5YW18_DISMA</name>
<feature type="region of interest" description="Disordered" evidence="1">
    <location>
        <begin position="166"/>
        <end position="345"/>
    </location>
</feature>
<feature type="non-terminal residue" evidence="2">
    <location>
        <position position="362"/>
    </location>
</feature>
<reference evidence="2 3" key="1">
    <citation type="submission" date="2020-03" db="EMBL/GenBank/DDBJ databases">
        <title>Dissostichus mawsoni Genome sequencing and assembly.</title>
        <authorList>
            <person name="Park H."/>
        </authorList>
    </citation>
    <scope>NUCLEOTIDE SEQUENCE [LARGE SCALE GENOMIC DNA]</scope>
    <source>
        <strain evidence="2">DM0001</strain>
        <tissue evidence="2">Muscle</tissue>
    </source>
</reference>
<feature type="compositionally biased region" description="Acidic residues" evidence="1">
    <location>
        <begin position="316"/>
        <end position="325"/>
    </location>
</feature>
<dbReference type="EMBL" id="JAAKFY010000009">
    <property type="protein sequence ID" value="KAF3852929.1"/>
    <property type="molecule type" value="Genomic_DNA"/>
</dbReference>
<organism evidence="2 3">
    <name type="scientific">Dissostichus mawsoni</name>
    <name type="common">Antarctic cod</name>
    <dbReference type="NCBI Taxonomy" id="36200"/>
    <lineage>
        <taxon>Eukaryota</taxon>
        <taxon>Metazoa</taxon>
        <taxon>Chordata</taxon>
        <taxon>Craniata</taxon>
        <taxon>Vertebrata</taxon>
        <taxon>Euteleostomi</taxon>
        <taxon>Actinopterygii</taxon>
        <taxon>Neopterygii</taxon>
        <taxon>Teleostei</taxon>
        <taxon>Neoteleostei</taxon>
        <taxon>Acanthomorphata</taxon>
        <taxon>Eupercaria</taxon>
        <taxon>Perciformes</taxon>
        <taxon>Notothenioidei</taxon>
        <taxon>Nototheniidae</taxon>
        <taxon>Dissostichus</taxon>
    </lineage>
</organism>
<accession>A0A7J5YW18</accession>
<evidence type="ECO:0000256" key="1">
    <source>
        <dbReference type="SAM" id="MobiDB-lite"/>
    </source>
</evidence>
<dbReference type="Proteomes" id="UP000518266">
    <property type="component" value="Unassembled WGS sequence"/>
</dbReference>